<comment type="caution">
    <text evidence="2">The sequence shown here is derived from an EMBL/GenBank/DDBJ whole genome shotgun (WGS) entry which is preliminary data.</text>
</comment>
<accession>A0A179GQ26</accession>
<feature type="region of interest" description="Disordered" evidence="1">
    <location>
        <begin position="61"/>
        <end position="80"/>
    </location>
</feature>
<protein>
    <submittedName>
        <fullName evidence="2">Uncharacterized protein</fullName>
    </submittedName>
</protein>
<gene>
    <name evidence="2" type="ORF">VFPBJ_05569</name>
</gene>
<dbReference type="AlphaFoldDB" id="A0A179GQ26"/>
<name>A0A179GQ26_PURLI</name>
<evidence type="ECO:0000256" key="1">
    <source>
        <dbReference type="SAM" id="MobiDB-lite"/>
    </source>
</evidence>
<proteinExistence type="predicted"/>
<reference evidence="2 3" key="1">
    <citation type="submission" date="2016-01" db="EMBL/GenBank/DDBJ databases">
        <title>Biosynthesis of antibiotic leucinostatins and their inhibition on Phytophthora in bio-control Purpureocillium lilacinum.</title>
        <authorList>
            <person name="Wang G."/>
            <person name="Liu Z."/>
            <person name="Lin R."/>
            <person name="Li E."/>
            <person name="Mao Z."/>
            <person name="Ling J."/>
            <person name="Yin W."/>
            <person name="Xie B."/>
        </authorList>
    </citation>
    <scope>NUCLEOTIDE SEQUENCE [LARGE SCALE GENOMIC DNA]</scope>
    <source>
        <strain evidence="2">PLBJ-1</strain>
    </source>
</reference>
<sequence length="144" mass="15859">MRFPREKGFSSVAGEAVSQDLGLVEVDRVPAGQGQWEAQGPRLTSLILVIGRRGCMAASRTWAGSRSREGQAVQKSPFRRRQEMRVPGWAEAVWEGFSEMCHAHWRPPLGSPAAYLAPSSMCEHVHVTSPVHEEDQQRHGGIGS</sequence>
<dbReference type="EMBL" id="LSBH01000004">
    <property type="protein sequence ID" value="OAQ79984.1"/>
    <property type="molecule type" value="Genomic_DNA"/>
</dbReference>
<dbReference type="Proteomes" id="UP000078240">
    <property type="component" value="Unassembled WGS sequence"/>
</dbReference>
<evidence type="ECO:0000313" key="3">
    <source>
        <dbReference type="Proteomes" id="UP000078240"/>
    </source>
</evidence>
<organism evidence="2 3">
    <name type="scientific">Purpureocillium lilacinum</name>
    <name type="common">Paecilomyces lilacinus</name>
    <dbReference type="NCBI Taxonomy" id="33203"/>
    <lineage>
        <taxon>Eukaryota</taxon>
        <taxon>Fungi</taxon>
        <taxon>Dikarya</taxon>
        <taxon>Ascomycota</taxon>
        <taxon>Pezizomycotina</taxon>
        <taxon>Sordariomycetes</taxon>
        <taxon>Hypocreomycetidae</taxon>
        <taxon>Hypocreales</taxon>
        <taxon>Ophiocordycipitaceae</taxon>
        <taxon>Purpureocillium</taxon>
    </lineage>
</organism>
<evidence type="ECO:0000313" key="2">
    <source>
        <dbReference type="EMBL" id="OAQ79984.1"/>
    </source>
</evidence>